<dbReference type="GO" id="GO:0003712">
    <property type="term" value="F:transcription coregulator activity"/>
    <property type="evidence" value="ECO:0007669"/>
    <property type="project" value="InterPro"/>
</dbReference>
<comment type="subcellular location">
    <subcellularLocation>
        <location evidence="1 4">Nucleus</location>
    </subcellularLocation>
</comment>
<dbReference type="Gene3D" id="1.10.287.3490">
    <property type="match status" value="1"/>
</dbReference>
<dbReference type="OrthoDB" id="5418434at2759"/>
<reference evidence="5 6" key="1">
    <citation type="journal article" date="2011" name="Proc. Natl. Acad. Sci. U.S.A.">
        <title>Evolutionary erosion of yeast sex chromosomes by mating-type switching accidents.</title>
        <authorList>
            <person name="Gordon J.L."/>
            <person name="Armisen D."/>
            <person name="Proux-Wera E."/>
            <person name="Oheigeartaigh S.S."/>
            <person name="Byrne K.P."/>
            <person name="Wolfe K.H."/>
        </authorList>
    </citation>
    <scope>NUCLEOTIDE SEQUENCE [LARGE SCALE GENOMIC DNA]</scope>
    <source>
        <strain evidence="6">ATCC 10597 / BCRC 20456 / CBS 421 / NBRC 0211 / NRRL Y-12639</strain>
    </source>
</reference>
<dbReference type="GO" id="GO:0006357">
    <property type="term" value="P:regulation of transcription by RNA polymerase II"/>
    <property type="evidence" value="ECO:0007669"/>
    <property type="project" value="InterPro"/>
</dbReference>
<gene>
    <name evidence="5" type="primary">NDAI0J00190</name>
    <name evidence="4" type="synonym">MED11</name>
    <name evidence="5" type="ordered locus">NDAI_0J00190</name>
</gene>
<evidence type="ECO:0000313" key="6">
    <source>
        <dbReference type="Proteomes" id="UP000000689"/>
    </source>
</evidence>
<dbReference type="GO" id="GO:0016592">
    <property type="term" value="C:mediator complex"/>
    <property type="evidence" value="ECO:0007669"/>
    <property type="project" value="InterPro"/>
</dbReference>
<comment type="subunit">
    <text evidence="4">Component of the Mediator complex.</text>
</comment>
<dbReference type="KEGG" id="ndi:NDAI_0J00190"/>
<accession>G0WHD1</accession>
<comment type="function">
    <text evidence="4">Component of the Mediator complex, a coactivator involved in the regulated transcription of nearly all RNA polymerase II-dependent genes. Mediator functions as a bridge to convey information from gene-specific regulatory proteins to the basal RNA polymerase II transcription machinery. Mediator is recruited to promoters by direct interactions with regulatory proteins and serves as a scaffold for the assembly of a functional pre-initiation complex with RNA polymerase II and the general transcription factors.</text>
</comment>
<dbReference type="Pfam" id="PF10280">
    <property type="entry name" value="Med11"/>
    <property type="match status" value="1"/>
</dbReference>
<dbReference type="OMA" id="IMDDNIG"/>
<dbReference type="InterPro" id="IPR019404">
    <property type="entry name" value="Mediator_Med11"/>
</dbReference>
<dbReference type="STRING" id="1071378.G0WHD1"/>
<name>G0WHD1_NAUDC</name>
<keyword evidence="6" id="KW-1185">Reference proteome</keyword>
<comment type="similarity">
    <text evidence="2 4">Belongs to the Mediator complex subunit 11 family.</text>
</comment>
<dbReference type="HOGENOM" id="CLU_121031_1_0_1"/>
<keyword evidence="4" id="KW-0805">Transcription regulation</keyword>
<keyword evidence="3 4" id="KW-0539">Nucleus</keyword>
<organism evidence="5 6">
    <name type="scientific">Naumovozyma dairenensis (strain ATCC 10597 / BCRC 20456 / CBS 421 / NBRC 0211 / NRRL Y-12639)</name>
    <name type="common">Saccharomyces dairenensis</name>
    <dbReference type="NCBI Taxonomy" id="1071378"/>
    <lineage>
        <taxon>Eukaryota</taxon>
        <taxon>Fungi</taxon>
        <taxon>Dikarya</taxon>
        <taxon>Ascomycota</taxon>
        <taxon>Saccharomycotina</taxon>
        <taxon>Saccharomycetes</taxon>
        <taxon>Saccharomycetales</taxon>
        <taxon>Saccharomycetaceae</taxon>
        <taxon>Naumovozyma</taxon>
    </lineage>
</organism>
<dbReference type="AlphaFoldDB" id="G0WHD1"/>
<dbReference type="eggNOG" id="ENOG502S3YW">
    <property type="taxonomic scope" value="Eukaryota"/>
</dbReference>
<evidence type="ECO:0000256" key="4">
    <source>
        <dbReference type="RuleBase" id="RU364147"/>
    </source>
</evidence>
<evidence type="ECO:0000256" key="3">
    <source>
        <dbReference type="ARBA" id="ARBA00023242"/>
    </source>
</evidence>
<keyword evidence="4" id="KW-0804">Transcription</keyword>
<sequence length="128" mass="14874">MPQPEYIQERLQQLESIDLTLCKMLQEASQVVFTFSELKRGNYQLKPQFQAHIQTFYSDLDSVNENLRNEIKHLDENIGTRLLPINNVNKKAIGLDDDKLLEQIELLKNVLNVDENIDIDVDMDASKE</sequence>
<protein>
    <recommendedName>
        <fullName evidence="4">Mediator of RNA polymerase II transcription subunit 11</fullName>
    </recommendedName>
    <alternativeName>
        <fullName evidence="4">Mediator complex subunit 11</fullName>
    </alternativeName>
</protein>
<evidence type="ECO:0000256" key="1">
    <source>
        <dbReference type="ARBA" id="ARBA00004123"/>
    </source>
</evidence>
<dbReference type="Proteomes" id="UP000000689">
    <property type="component" value="Chromosome 10"/>
</dbReference>
<keyword evidence="4" id="KW-0010">Activator</keyword>
<evidence type="ECO:0000256" key="2">
    <source>
        <dbReference type="ARBA" id="ARBA00008186"/>
    </source>
</evidence>
<dbReference type="GeneID" id="11494011"/>
<evidence type="ECO:0000313" key="5">
    <source>
        <dbReference type="EMBL" id="CCD26911.1"/>
    </source>
</evidence>
<proteinExistence type="inferred from homology"/>
<dbReference type="EMBL" id="HE580276">
    <property type="protein sequence ID" value="CCD26911.1"/>
    <property type="molecule type" value="Genomic_DNA"/>
</dbReference>
<dbReference type="RefSeq" id="XP_003672154.1">
    <property type="nucleotide sequence ID" value="XM_003672106.1"/>
</dbReference>